<dbReference type="EMBL" id="JBDIMF010000002">
    <property type="protein sequence ID" value="MEN2786275.1"/>
    <property type="molecule type" value="Genomic_DNA"/>
</dbReference>
<evidence type="ECO:0000313" key="2">
    <source>
        <dbReference type="Proteomes" id="UP001404104"/>
    </source>
</evidence>
<proteinExistence type="predicted"/>
<organism evidence="1 2">
    <name type="scientific">Sphingomonas qilianensis</name>
    <dbReference type="NCBI Taxonomy" id="1736690"/>
    <lineage>
        <taxon>Bacteria</taxon>
        <taxon>Pseudomonadati</taxon>
        <taxon>Pseudomonadota</taxon>
        <taxon>Alphaproteobacteria</taxon>
        <taxon>Sphingomonadales</taxon>
        <taxon>Sphingomonadaceae</taxon>
        <taxon>Sphingomonas</taxon>
    </lineage>
</organism>
<name>A0ABU9XR23_9SPHN</name>
<accession>A0ABU9XR23</accession>
<gene>
    <name evidence="1" type="ORF">ABC969_07570</name>
</gene>
<reference evidence="1 2" key="1">
    <citation type="submission" date="2024-05" db="EMBL/GenBank/DDBJ databases">
        <authorList>
            <person name="Liu Q."/>
            <person name="Xin Y.-H."/>
        </authorList>
    </citation>
    <scope>NUCLEOTIDE SEQUENCE [LARGE SCALE GENOMIC DNA]</scope>
    <source>
        <strain evidence="1 2">CGMCC 1.15349</strain>
    </source>
</reference>
<keyword evidence="2" id="KW-1185">Reference proteome</keyword>
<dbReference type="Proteomes" id="UP001404104">
    <property type="component" value="Unassembled WGS sequence"/>
</dbReference>
<sequence>MDLAIAYTVFPTAGRPPEALWRRIRPADTTCFEPTPALLNRAYPDFAVIMGEEGRPCGAWWRTTLLQTASR</sequence>
<protein>
    <submittedName>
        <fullName evidence="1">Uncharacterized protein</fullName>
    </submittedName>
</protein>
<evidence type="ECO:0000313" key="1">
    <source>
        <dbReference type="EMBL" id="MEN2786275.1"/>
    </source>
</evidence>
<comment type="caution">
    <text evidence="1">The sequence shown here is derived from an EMBL/GenBank/DDBJ whole genome shotgun (WGS) entry which is preliminary data.</text>
</comment>